<dbReference type="InterPro" id="IPR041483">
    <property type="entry name" value="TetR_C_34"/>
</dbReference>
<evidence type="ECO:0000313" key="5">
    <source>
        <dbReference type="Proteomes" id="UP000248057"/>
    </source>
</evidence>
<dbReference type="InterPro" id="IPR009057">
    <property type="entry name" value="Homeodomain-like_sf"/>
</dbReference>
<dbReference type="Proteomes" id="UP000248057">
    <property type="component" value="Unassembled WGS sequence"/>
</dbReference>
<comment type="caution">
    <text evidence="4">The sequence shown here is derived from an EMBL/GenBank/DDBJ whole genome shotgun (WGS) entry which is preliminary data.</text>
</comment>
<evidence type="ECO:0000313" key="4">
    <source>
        <dbReference type="EMBL" id="PXX54266.1"/>
    </source>
</evidence>
<dbReference type="EMBL" id="QJKD01000004">
    <property type="protein sequence ID" value="PXX54266.1"/>
    <property type="molecule type" value="Genomic_DNA"/>
</dbReference>
<evidence type="ECO:0000256" key="1">
    <source>
        <dbReference type="ARBA" id="ARBA00023125"/>
    </source>
</evidence>
<dbReference type="RefSeq" id="WP_110322610.1">
    <property type="nucleotide sequence ID" value="NZ_QJKD01000004.1"/>
</dbReference>
<dbReference type="SUPFAM" id="SSF46689">
    <property type="entry name" value="Homeodomain-like"/>
    <property type="match status" value="1"/>
</dbReference>
<dbReference type="PROSITE" id="PS50977">
    <property type="entry name" value="HTH_TETR_2"/>
    <property type="match status" value="1"/>
</dbReference>
<dbReference type="GO" id="GO:0003677">
    <property type="term" value="F:DNA binding"/>
    <property type="evidence" value="ECO:0007669"/>
    <property type="project" value="UniProtKB-UniRule"/>
</dbReference>
<feature type="DNA-binding region" description="H-T-H motif" evidence="2">
    <location>
        <begin position="33"/>
        <end position="52"/>
    </location>
</feature>
<dbReference type="GeneID" id="86061117"/>
<dbReference type="Pfam" id="PF17929">
    <property type="entry name" value="TetR_C_34"/>
    <property type="match status" value="1"/>
</dbReference>
<dbReference type="AlphaFoldDB" id="A0A2V3Y6V1"/>
<dbReference type="InterPro" id="IPR001647">
    <property type="entry name" value="HTH_TetR"/>
</dbReference>
<sequence>MPKGSLGLRQARRNEIISACEQLYQTMCFREITLKEIGQTTSFTRTSIYNYFQTKEEIFLALLKNEYELWIEELQTVMDENERLDKAAFAEKIALSLEHRKQLLKIMSMNMYDIEENSRMESLVELKETYGKVLQIFAELLDKFFPAMSAEEHKNLIYQFFPFIYGIYPHTTVTDRQREAMEKAGVNYTYMSIREITGNCLMRLLPDK</sequence>
<proteinExistence type="predicted"/>
<evidence type="ECO:0000259" key="3">
    <source>
        <dbReference type="PROSITE" id="PS50977"/>
    </source>
</evidence>
<evidence type="ECO:0000256" key="2">
    <source>
        <dbReference type="PROSITE-ProRule" id="PRU00335"/>
    </source>
</evidence>
<gene>
    <name evidence="4" type="ORF">DFR60_10491</name>
</gene>
<keyword evidence="5" id="KW-1185">Reference proteome</keyword>
<organism evidence="4 5">
    <name type="scientific">Hungatella effluvii</name>
    <dbReference type="NCBI Taxonomy" id="1096246"/>
    <lineage>
        <taxon>Bacteria</taxon>
        <taxon>Bacillati</taxon>
        <taxon>Bacillota</taxon>
        <taxon>Clostridia</taxon>
        <taxon>Lachnospirales</taxon>
        <taxon>Lachnospiraceae</taxon>
        <taxon>Hungatella</taxon>
    </lineage>
</organism>
<dbReference type="Gene3D" id="1.10.357.10">
    <property type="entry name" value="Tetracycline Repressor, domain 2"/>
    <property type="match status" value="1"/>
</dbReference>
<name>A0A2V3Y6V1_9FIRM</name>
<accession>A0A2V3Y6V1</accession>
<protein>
    <submittedName>
        <fullName evidence="4">TetR family transcriptional regulator</fullName>
    </submittedName>
</protein>
<keyword evidence="1 2" id="KW-0238">DNA-binding</keyword>
<dbReference type="Pfam" id="PF00440">
    <property type="entry name" value="TetR_N"/>
    <property type="match status" value="1"/>
</dbReference>
<reference evidence="4 5" key="1">
    <citation type="submission" date="2018-05" db="EMBL/GenBank/DDBJ databases">
        <title>Genomic Encyclopedia of Type Strains, Phase IV (KMG-IV): sequencing the most valuable type-strain genomes for metagenomic binning, comparative biology and taxonomic classification.</title>
        <authorList>
            <person name="Goeker M."/>
        </authorList>
    </citation>
    <scope>NUCLEOTIDE SEQUENCE [LARGE SCALE GENOMIC DNA]</scope>
    <source>
        <strain evidence="4 5">DSM 24995</strain>
    </source>
</reference>
<feature type="domain" description="HTH tetR-type" evidence="3">
    <location>
        <begin position="10"/>
        <end position="70"/>
    </location>
</feature>